<comment type="caution">
    <text evidence="2">The sequence shown here is derived from an EMBL/GenBank/DDBJ whole genome shotgun (WGS) entry which is preliminary data.</text>
</comment>
<reference evidence="2 3" key="1">
    <citation type="submission" date="2017-09" db="EMBL/GenBank/DDBJ databases">
        <title>Depth-based differentiation of microbial function through sediment-hosted aquifers and enrichment of novel symbionts in the deep terrestrial subsurface.</title>
        <authorList>
            <person name="Probst A.J."/>
            <person name="Ladd B."/>
            <person name="Jarett J.K."/>
            <person name="Geller-Mcgrath D.E."/>
            <person name="Sieber C.M."/>
            <person name="Emerson J.B."/>
            <person name="Anantharaman K."/>
            <person name="Thomas B.C."/>
            <person name="Malmstrom R."/>
            <person name="Stieglmeier M."/>
            <person name="Klingl A."/>
            <person name="Woyke T."/>
            <person name="Ryan C.M."/>
            <person name="Banfield J.F."/>
        </authorList>
    </citation>
    <scope>NUCLEOTIDE SEQUENCE [LARGE SCALE GENOMIC DNA]</scope>
    <source>
        <strain evidence="2">CG15_BIG_FIL_POST_REV_8_21_14_020_45_12</strain>
    </source>
</reference>
<name>A0A2M7H2H0_9BACT</name>
<evidence type="ECO:0000256" key="1">
    <source>
        <dbReference type="SAM" id="Phobius"/>
    </source>
</evidence>
<keyword evidence="1" id="KW-0812">Transmembrane</keyword>
<dbReference type="Proteomes" id="UP000230292">
    <property type="component" value="Unassembled WGS sequence"/>
</dbReference>
<accession>A0A2M7H2H0</accession>
<feature type="transmembrane region" description="Helical" evidence="1">
    <location>
        <begin position="56"/>
        <end position="76"/>
    </location>
</feature>
<gene>
    <name evidence="2" type="ORF">COW24_05270</name>
</gene>
<evidence type="ECO:0000313" key="3">
    <source>
        <dbReference type="Proteomes" id="UP000230292"/>
    </source>
</evidence>
<sequence>MGTEILPLFLTLAKILLAVVALFAIFTIIAAALQYRKAGNDEVIKTEMKGHVINSLIAIVITLITYLLLNSIGPIFRVFF</sequence>
<evidence type="ECO:0000313" key="2">
    <source>
        <dbReference type="EMBL" id="PIW36436.1"/>
    </source>
</evidence>
<organism evidence="2 3">
    <name type="scientific">Candidatus Kerfeldbacteria bacterium CG15_BIG_FIL_POST_REV_8_21_14_020_45_12</name>
    <dbReference type="NCBI Taxonomy" id="2014247"/>
    <lineage>
        <taxon>Bacteria</taxon>
        <taxon>Candidatus Kerfeldiibacteriota</taxon>
    </lineage>
</organism>
<dbReference type="AlphaFoldDB" id="A0A2M7H2H0"/>
<keyword evidence="1" id="KW-1133">Transmembrane helix</keyword>
<dbReference type="EMBL" id="PFGC01000053">
    <property type="protein sequence ID" value="PIW36436.1"/>
    <property type="molecule type" value="Genomic_DNA"/>
</dbReference>
<protein>
    <submittedName>
        <fullName evidence="2">Uncharacterized protein</fullName>
    </submittedName>
</protein>
<feature type="transmembrane region" description="Helical" evidence="1">
    <location>
        <begin position="12"/>
        <end position="35"/>
    </location>
</feature>
<keyword evidence="1" id="KW-0472">Membrane</keyword>
<proteinExistence type="predicted"/>